<organism evidence="1 2">
    <name type="scientific">Chryseobacterium defluvii</name>
    <dbReference type="NCBI Taxonomy" id="160396"/>
    <lineage>
        <taxon>Bacteria</taxon>
        <taxon>Pseudomonadati</taxon>
        <taxon>Bacteroidota</taxon>
        <taxon>Flavobacteriia</taxon>
        <taxon>Flavobacteriales</taxon>
        <taxon>Weeksellaceae</taxon>
        <taxon>Chryseobacterium group</taxon>
        <taxon>Chryseobacterium</taxon>
    </lineage>
</organism>
<accession>A0A840KEF1</accession>
<dbReference type="AlphaFoldDB" id="A0A840KEF1"/>
<evidence type="ECO:0000313" key="1">
    <source>
        <dbReference type="EMBL" id="MBB4806955.1"/>
    </source>
</evidence>
<gene>
    <name evidence="1" type="ORF">HNP38_002251</name>
</gene>
<reference evidence="1 2" key="1">
    <citation type="submission" date="2020-08" db="EMBL/GenBank/DDBJ databases">
        <title>Functional genomics of gut bacteria from endangered species of beetles.</title>
        <authorList>
            <person name="Carlos-Shanley C."/>
        </authorList>
    </citation>
    <scope>NUCLEOTIDE SEQUENCE [LARGE SCALE GENOMIC DNA]</scope>
    <source>
        <strain evidence="1 2">S00151</strain>
    </source>
</reference>
<proteinExistence type="predicted"/>
<comment type="caution">
    <text evidence="1">The sequence shown here is derived from an EMBL/GenBank/DDBJ whole genome shotgun (WGS) entry which is preliminary data.</text>
</comment>
<dbReference type="Proteomes" id="UP000592180">
    <property type="component" value="Unassembled WGS sequence"/>
</dbReference>
<keyword evidence="2" id="KW-1185">Reference proteome</keyword>
<name>A0A840KEF1_9FLAO</name>
<dbReference type="RefSeq" id="WP_184189384.1">
    <property type="nucleotide sequence ID" value="NZ_JACHLE010000002.1"/>
</dbReference>
<protein>
    <submittedName>
        <fullName evidence="1">Uncharacterized protein</fullName>
    </submittedName>
</protein>
<evidence type="ECO:0000313" key="2">
    <source>
        <dbReference type="Proteomes" id="UP000592180"/>
    </source>
</evidence>
<dbReference type="EMBL" id="JACHLE010000002">
    <property type="protein sequence ID" value="MBB4806955.1"/>
    <property type="molecule type" value="Genomic_DNA"/>
</dbReference>
<sequence>MKYTFNTNENLGDIVYIIKTKDPYLILQRFSDAYWTPKKIQKIIEGLEQSKTKPKGEEFLWGNEDVNLYANENGVLLIDVMAQRAKQYDPDVITLRLTHEEIINFLRDFKKFVEENS</sequence>